<keyword evidence="1" id="KW-0175">Coiled coil</keyword>
<gene>
    <name evidence="4" type="ORF">GCM10009765_21250</name>
</gene>
<feature type="coiled-coil region" evidence="1">
    <location>
        <begin position="145"/>
        <end position="201"/>
    </location>
</feature>
<evidence type="ECO:0000259" key="3">
    <source>
        <dbReference type="Pfam" id="PF04471"/>
    </source>
</evidence>
<feature type="compositionally biased region" description="Basic and acidic residues" evidence="2">
    <location>
        <begin position="16"/>
        <end position="26"/>
    </location>
</feature>
<name>A0ABP4SEW5_9ACTN</name>
<dbReference type="InterPro" id="IPR011856">
    <property type="entry name" value="tRNA_endonuc-like_dom_sf"/>
</dbReference>
<keyword evidence="4" id="KW-0540">Nuclease</keyword>
<feature type="region of interest" description="Disordered" evidence="2">
    <location>
        <begin position="16"/>
        <end position="72"/>
    </location>
</feature>
<keyword evidence="4" id="KW-0378">Hydrolase</keyword>
<dbReference type="GO" id="GO:0004519">
    <property type="term" value="F:endonuclease activity"/>
    <property type="evidence" value="ECO:0007669"/>
    <property type="project" value="UniProtKB-KW"/>
</dbReference>
<evidence type="ECO:0000256" key="1">
    <source>
        <dbReference type="SAM" id="Coils"/>
    </source>
</evidence>
<sequence>MARRSLLAEVIRAQEQRRRAQERTQREWGIAQRRAEQEMQRAERDATRQAAADGRERERLLHEDGTASAERLSREVEQRMAALNGLLVAALGSQQGLSFAAMRQRPRAATFSPRPDLLPSPPPQWEQFAPLSPAPTGLSARFGGKTRYEQQIALAQHNYAQAMANYQRAEGDRQARLAQARANFENAANAERAEVARHNAEVDALETGFQAGETEVVEDCFSLLLARSGYPADFPDDRRVAYRPEPRELWVEVELPDRTVVPEERGFRYVKTRKQIDTLPRPEREVKQTYASVVAQTALRTLYECFSVDARGLVDTVVFNGHLSTRDPATGSPIHPCLVSVSANRETFDGFELAHLDPVACLKHLNALVSSHPYDLESVEPVVDFDKAKFKFTDEFDAAAELDGRYDLLKMDPYKFEQLIRQLFEKIGMKSWVTQPSRDDGIDGVAINEDPILGGVCVIQAKRYKRVVEADAVRALWGAMEDKQATTGILVTTSWFGSTGRQFAANHRERLRLIEGAELKHLLAEHLQLDVRIGLDRPPPRRR</sequence>
<feature type="domain" description="Restriction endonuclease type IV Mrr" evidence="3">
    <location>
        <begin position="409"/>
        <end position="523"/>
    </location>
</feature>
<evidence type="ECO:0000313" key="4">
    <source>
        <dbReference type="EMBL" id="GAA1671595.1"/>
    </source>
</evidence>
<dbReference type="Pfam" id="PF04471">
    <property type="entry name" value="Mrr_cat"/>
    <property type="match status" value="1"/>
</dbReference>
<dbReference type="Gene3D" id="3.40.1350.10">
    <property type="match status" value="1"/>
</dbReference>
<dbReference type="InterPro" id="IPR011335">
    <property type="entry name" value="Restrct_endonuc-II-like"/>
</dbReference>
<organism evidence="4 5">
    <name type="scientific">Fodinicola feengrottensis</name>
    <dbReference type="NCBI Taxonomy" id="435914"/>
    <lineage>
        <taxon>Bacteria</taxon>
        <taxon>Bacillati</taxon>
        <taxon>Actinomycetota</taxon>
        <taxon>Actinomycetes</taxon>
        <taxon>Mycobacteriales</taxon>
        <taxon>Fodinicola</taxon>
    </lineage>
</organism>
<dbReference type="Proteomes" id="UP001500618">
    <property type="component" value="Unassembled WGS sequence"/>
</dbReference>
<feature type="compositionally biased region" description="Basic and acidic residues" evidence="2">
    <location>
        <begin position="33"/>
        <end position="72"/>
    </location>
</feature>
<dbReference type="InterPro" id="IPR007560">
    <property type="entry name" value="Restrct_endonuc_IV_Mrr"/>
</dbReference>
<dbReference type="EMBL" id="BAAANY010000008">
    <property type="protein sequence ID" value="GAA1671595.1"/>
    <property type="molecule type" value="Genomic_DNA"/>
</dbReference>
<proteinExistence type="predicted"/>
<keyword evidence="4" id="KW-0255">Endonuclease</keyword>
<dbReference type="InterPro" id="IPR052906">
    <property type="entry name" value="Type_IV_Methyl-Rstrct_Enzyme"/>
</dbReference>
<evidence type="ECO:0000256" key="2">
    <source>
        <dbReference type="SAM" id="MobiDB-lite"/>
    </source>
</evidence>
<dbReference type="SUPFAM" id="SSF52980">
    <property type="entry name" value="Restriction endonuclease-like"/>
    <property type="match status" value="1"/>
</dbReference>
<dbReference type="PANTHER" id="PTHR30015:SF7">
    <property type="entry name" value="TYPE IV METHYL-DIRECTED RESTRICTION ENZYME ECOKMRR"/>
    <property type="match status" value="1"/>
</dbReference>
<reference evidence="5" key="1">
    <citation type="journal article" date="2019" name="Int. J. Syst. Evol. Microbiol.">
        <title>The Global Catalogue of Microorganisms (GCM) 10K type strain sequencing project: providing services to taxonomists for standard genome sequencing and annotation.</title>
        <authorList>
            <consortium name="The Broad Institute Genomics Platform"/>
            <consortium name="The Broad Institute Genome Sequencing Center for Infectious Disease"/>
            <person name="Wu L."/>
            <person name="Ma J."/>
        </authorList>
    </citation>
    <scope>NUCLEOTIDE SEQUENCE [LARGE SCALE GENOMIC DNA]</scope>
    <source>
        <strain evidence="5">JCM 14718</strain>
    </source>
</reference>
<accession>A0ABP4SEW5</accession>
<dbReference type="PANTHER" id="PTHR30015">
    <property type="entry name" value="MRR RESTRICTION SYSTEM PROTEIN"/>
    <property type="match status" value="1"/>
</dbReference>
<evidence type="ECO:0000313" key="5">
    <source>
        <dbReference type="Proteomes" id="UP001500618"/>
    </source>
</evidence>
<keyword evidence="5" id="KW-1185">Reference proteome</keyword>
<protein>
    <submittedName>
        <fullName evidence="4">Restriction endonuclease</fullName>
    </submittedName>
</protein>
<comment type="caution">
    <text evidence="4">The sequence shown here is derived from an EMBL/GenBank/DDBJ whole genome shotgun (WGS) entry which is preliminary data.</text>
</comment>